<accession>A0A1G9AW67</accession>
<dbReference type="PANTHER" id="PTHR43776">
    <property type="entry name" value="TRANSPORT ATP-BINDING PROTEIN"/>
    <property type="match status" value="1"/>
</dbReference>
<evidence type="ECO:0000256" key="3">
    <source>
        <dbReference type="ARBA" id="ARBA00022840"/>
    </source>
</evidence>
<dbReference type="InterPro" id="IPR050319">
    <property type="entry name" value="ABC_transp_ATP-bind"/>
</dbReference>
<reference evidence="6" key="1">
    <citation type="submission" date="2016-10" db="EMBL/GenBank/DDBJ databases">
        <authorList>
            <person name="Varghese N."/>
            <person name="Submissions S."/>
        </authorList>
    </citation>
    <scope>NUCLEOTIDE SEQUENCE [LARGE SCALE GENOMIC DNA]</scope>
    <source>
        <strain evidence="6">DSM 23317</strain>
    </source>
</reference>
<dbReference type="AlphaFoldDB" id="A0A1G9AW67"/>
<name>A0A1G9AW67_9GAMM</name>
<dbReference type="PROSITE" id="PS00211">
    <property type="entry name" value="ABC_TRANSPORTER_1"/>
    <property type="match status" value="1"/>
</dbReference>
<dbReference type="GO" id="GO:0055085">
    <property type="term" value="P:transmembrane transport"/>
    <property type="evidence" value="ECO:0007669"/>
    <property type="project" value="UniProtKB-ARBA"/>
</dbReference>
<keyword evidence="3 5" id="KW-0067">ATP-binding</keyword>
<dbReference type="PANTHER" id="PTHR43776:SF6">
    <property type="entry name" value="DIPEPTIDE TRANSPORT ATP-BINDING PROTEIN DPPF"/>
    <property type="match status" value="1"/>
</dbReference>
<feature type="domain" description="ABC transporter" evidence="4">
    <location>
        <begin position="6"/>
        <end position="251"/>
    </location>
</feature>
<dbReference type="InterPro" id="IPR017871">
    <property type="entry name" value="ABC_transporter-like_CS"/>
</dbReference>
<evidence type="ECO:0000256" key="2">
    <source>
        <dbReference type="ARBA" id="ARBA00022741"/>
    </source>
</evidence>
<evidence type="ECO:0000313" key="6">
    <source>
        <dbReference type="Proteomes" id="UP000199527"/>
    </source>
</evidence>
<dbReference type="Gene3D" id="3.40.50.300">
    <property type="entry name" value="P-loop containing nucleotide triphosphate hydrolases"/>
    <property type="match status" value="1"/>
</dbReference>
<evidence type="ECO:0000256" key="1">
    <source>
        <dbReference type="ARBA" id="ARBA00022448"/>
    </source>
</evidence>
<dbReference type="InterPro" id="IPR003593">
    <property type="entry name" value="AAA+_ATPase"/>
</dbReference>
<organism evidence="5 6">
    <name type="scientific">Ferrimonas sediminum</name>
    <dbReference type="NCBI Taxonomy" id="718193"/>
    <lineage>
        <taxon>Bacteria</taxon>
        <taxon>Pseudomonadati</taxon>
        <taxon>Pseudomonadota</taxon>
        <taxon>Gammaproteobacteria</taxon>
        <taxon>Alteromonadales</taxon>
        <taxon>Ferrimonadaceae</taxon>
        <taxon>Ferrimonas</taxon>
    </lineage>
</organism>
<evidence type="ECO:0000259" key="4">
    <source>
        <dbReference type="PROSITE" id="PS50893"/>
    </source>
</evidence>
<keyword evidence="2" id="KW-0547">Nucleotide-binding</keyword>
<gene>
    <name evidence="5" type="ORF">SAMN04488540_12524</name>
</gene>
<dbReference type="CDD" id="cd03257">
    <property type="entry name" value="ABC_NikE_OppD_transporters"/>
    <property type="match status" value="1"/>
</dbReference>
<dbReference type="GO" id="GO:0005524">
    <property type="term" value="F:ATP binding"/>
    <property type="evidence" value="ECO:0007669"/>
    <property type="project" value="UniProtKB-KW"/>
</dbReference>
<proteinExistence type="predicted"/>
<dbReference type="SUPFAM" id="SSF52540">
    <property type="entry name" value="P-loop containing nucleoside triphosphate hydrolases"/>
    <property type="match status" value="1"/>
</dbReference>
<dbReference type="SMART" id="SM00382">
    <property type="entry name" value="AAA"/>
    <property type="match status" value="1"/>
</dbReference>
<dbReference type="RefSeq" id="WP_090368261.1">
    <property type="nucleotide sequence ID" value="NZ_FNEM01000025.1"/>
</dbReference>
<evidence type="ECO:0000313" key="5">
    <source>
        <dbReference type="EMBL" id="SDK30795.1"/>
    </source>
</evidence>
<dbReference type="GO" id="GO:0016887">
    <property type="term" value="F:ATP hydrolysis activity"/>
    <property type="evidence" value="ECO:0007669"/>
    <property type="project" value="InterPro"/>
</dbReference>
<dbReference type="EMBL" id="FNEM01000025">
    <property type="protein sequence ID" value="SDK30795.1"/>
    <property type="molecule type" value="Genomic_DNA"/>
</dbReference>
<dbReference type="PROSITE" id="PS50893">
    <property type="entry name" value="ABC_TRANSPORTER_2"/>
    <property type="match status" value="1"/>
</dbReference>
<dbReference type="OrthoDB" id="9784450at2"/>
<dbReference type="Proteomes" id="UP000199527">
    <property type="component" value="Unassembled WGS sequence"/>
</dbReference>
<dbReference type="Pfam" id="PF00005">
    <property type="entry name" value="ABC_tran"/>
    <property type="match status" value="1"/>
</dbReference>
<sequence>MTAPLLEVKELSKRFPAGYRRFRKVYDTALEPISFELYPNETLAFVGEAGSGRTTLARILAGAEDRSSGEILLEGKQLEMLDHKQRCSLIRMIFQDPTTSLNPRLRIRQLLEEPLKFNTNESKEERQKTVNRVLKKVGLLREHGDFYPHMISHGQRQRVAIARALMLSPKIIISDEALSGLDSSLRAQCVNLLLELQQNLGLSYILMSHDLGSVRHMSDRMIVLKRGKIVEQGRTMEVFANPQHDYTKRLIDEQMLTIERQV</sequence>
<dbReference type="InterPro" id="IPR003439">
    <property type="entry name" value="ABC_transporter-like_ATP-bd"/>
</dbReference>
<protein>
    <submittedName>
        <fullName evidence="5">Cationic peptide transport system ATP-binding protein</fullName>
    </submittedName>
</protein>
<dbReference type="InterPro" id="IPR027417">
    <property type="entry name" value="P-loop_NTPase"/>
</dbReference>
<keyword evidence="1" id="KW-0813">Transport</keyword>
<keyword evidence="6" id="KW-1185">Reference proteome</keyword>